<sequence>MNPPQDLELLPIDPEIERTFRARRREQQGLAGVRDMAEGAAGNNGQQAIANNCVPQPEPIDDRNRAIRDYAVPFCMDLTRA</sequence>
<accession>W9R9R4</accession>
<name>W9R9R4_9ROSA</name>
<keyword evidence="2" id="KW-1185">Reference proteome</keyword>
<dbReference type="Proteomes" id="UP000030645">
    <property type="component" value="Unassembled WGS sequence"/>
</dbReference>
<dbReference type="AlphaFoldDB" id="W9R9R4"/>
<proteinExistence type="predicted"/>
<gene>
    <name evidence="1" type="ORF">L484_001641</name>
</gene>
<protein>
    <submittedName>
        <fullName evidence="1">Uncharacterized protein</fullName>
    </submittedName>
</protein>
<organism evidence="1 2">
    <name type="scientific">Morus notabilis</name>
    <dbReference type="NCBI Taxonomy" id="981085"/>
    <lineage>
        <taxon>Eukaryota</taxon>
        <taxon>Viridiplantae</taxon>
        <taxon>Streptophyta</taxon>
        <taxon>Embryophyta</taxon>
        <taxon>Tracheophyta</taxon>
        <taxon>Spermatophyta</taxon>
        <taxon>Magnoliopsida</taxon>
        <taxon>eudicotyledons</taxon>
        <taxon>Gunneridae</taxon>
        <taxon>Pentapetalae</taxon>
        <taxon>rosids</taxon>
        <taxon>fabids</taxon>
        <taxon>Rosales</taxon>
        <taxon>Moraceae</taxon>
        <taxon>Moreae</taxon>
        <taxon>Morus</taxon>
    </lineage>
</organism>
<evidence type="ECO:0000313" key="2">
    <source>
        <dbReference type="Proteomes" id="UP000030645"/>
    </source>
</evidence>
<dbReference type="EMBL" id="KE343854">
    <property type="protein sequence ID" value="EXB44243.1"/>
    <property type="molecule type" value="Genomic_DNA"/>
</dbReference>
<evidence type="ECO:0000313" key="1">
    <source>
        <dbReference type="EMBL" id="EXB44243.1"/>
    </source>
</evidence>
<reference evidence="2" key="1">
    <citation type="submission" date="2013-01" db="EMBL/GenBank/DDBJ databases">
        <title>Draft Genome Sequence of a Mulberry Tree, Morus notabilis C.K. Schneid.</title>
        <authorList>
            <person name="He N."/>
            <person name="Zhao S."/>
        </authorList>
    </citation>
    <scope>NUCLEOTIDE SEQUENCE</scope>
</reference>